<sequence length="178" mass="19103">MPVSVSLLLVNMPDSYKGLRVPEGQAVLEPGVRQGGFGEGSQYHDQPALYSTFSPSAERDSARFNRDCASQKAKLCQDQVHEGRKASTVTGQRHMPLHLNMLSRTLHLSTGIPKSPESQAVSGPGAREQESKPCDRPALYSASSPPAAQDAAVFNRDSVSQKSQLLQDQVSEGGKASL</sequence>
<feature type="compositionally biased region" description="Low complexity" evidence="1">
    <location>
        <begin position="137"/>
        <end position="148"/>
    </location>
</feature>
<dbReference type="EMBL" id="JANPWB010000002">
    <property type="protein sequence ID" value="KAJ1209844.1"/>
    <property type="molecule type" value="Genomic_DNA"/>
</dbReference>
<dbReference type="Proteomes" id="UP001066276">
    <property type="component" value="Chromosome 1_2"/>
</dbReference>
<name>A0AAV7WCQ4_PLEWA</name>
<dbReference type="AlphaFoldDB" id="A0AAV7WCQ4"/>
<feature type="compositionally biased region" description="Polar residues" evidence="1">
    <location>
        <begin position="157"/>
        <end position="170"/>
    </location>
</feature>
<proteinExistence type="predicted"/>
<reference evidence="2" key="1">
    <citation type="journal article" date="2022" name="bioRxiv">
        <title>Sequencing and chromosome-scale assembly of the giantPleurodeles waltlgenome.</title>
        <authorList>
            <person name="Brown T."/>
            <person name="Elewa A."/>
            <person name="Iarovenko S."/>
            <person name="Subramanian E."/>
            <person name="Araus A.J."/>
            <person name="Petzold A."/>
            <person name="Susuki M."/>
            <person name="Suzuki K.-i.T."/>
            <person name="Hayashi T."/>
            <person name="Toyoda A."/>
            <person name="Oliveira C."/>
            <person name="Osipova E."/>
            <person name="Leigh N.D."/>
            <person name="Simon A."/>
            <person name="Yun M.H."/>
        </authorList>
    </citation>
    <scope>NUCLEOTIDE SEQUENCE</scope>
    <source>
        <strain evidence="2">20211129_DDA</strain>
        <tissue evidence="2">Liver</tissue>
    </source>
</reference>
<comment type="caution">
    <text evidence="2">The sequence shown here is derived from an EMBL/GenBank/DDBJ whole genome shotgun (WGS) entry which is preliminary data.</text>
</comment>
<keyword evidence="3" id="KW-1185">Reference proteome</keyword>
<organism evidence="2 3">
    <name type="scientific">Pleurodeles waltl</name>
    <name type="common">Iberian ribbed newt</name>
    <dbReference type="NCBI Taxonomy" id="8319"/>
    <lineage>
        <taxon>Eukaryota</taxon>
        <taxon>Metazoa</taxon>
        <taxon>Chordata</taxon>
        <taxon>Craniata</taxon>
        <taxon>Vertebrata</taxon>
        <taxon>Euteleostomi</taxon>
        <taxon>Amphibia</taxon>
        <taxon>Batrachia</taxon>
        <taxon>Caudata</taxon>
        <taxon>Salamandroidea</taxon>
        <taxon>Salamandridae</taxon>
        <taxon>Pleurodelinae</taxon>
        <taxon>Pleurodeles</taxon>
    </lineage>
</organism>
<accession>A0AAV7WCQ4</accession>
<evidence type="ECO:0000256" key="1">
    <source>
        <dbReference type="SAM" id="MobiDB-lite"/>
    </source>
</evidence>
<gene>
    <name evidence="2" type="ORF">NDU88_005216</name>
</gene>
<protein>
    <submittedName>
        <fullName evidence="2">Uncharacterized protein</fullName>
    </submittedName>
</protein>
<evidence type="ECO:0000313" key="2">
    <source>
        <dbReference type="EMBL" id="KAJ1209844.1"/>
    </source>
</evidence>
<feature type="region of interest" description="Disordered" evidence="1">
    <location>
        <begin position="109"/>
        <end position="178"/>
    </location>
</feature>
<evidence type="ECO:0000313" key="3">
    <source>
        <dbReference type="Proteomes" id="UP001066276"/>
    </source>
</evidence>